<dbReference type="EMBL" id="KK107346">
    <property type="protein sequence ID" value="EZA52368.1"/>
    <property type="molecule type" value="Genomic_DNA"/>
</dbReference>
<proteinExistence type="predicted"/>
<dbReference type="GO" id="GO:0004620">
    <property type="term" value="F:phospholipase activity"/>
    <property type="evidence" value="ECO:0007669"/>
    <property type="project" value="InterPro"/>
</dbReference>
<name>A0A026W8R3_OOCBI</name>
<dbReference type="PANTHER" id="PTHR21325">
    <property type="entry name" value="PHOSPHOLIPASE B, PLB1"/>
    <property type="match status" value="1"/>
</dbReference>
<evidence type="ECO:0000313" key="2">
    <source>
        <dbReference type="Proteomes" id="UP000053097"/>
    </source>
</evidence>
<gene>
    <name evidence="1" type="ORF">X777_08766</name>
</gene>
<dbReference type="PANTHER" id="PTHR21325:SF31">
    <property type="entry name" value="GH22081P-RELATED"/>
    <property type="match status" value="1"/>
</dbReference>
<reference evidence="1 2" key="1">
    <citation type="journal article" date="2014" name="Curr. Biol.">
        <title>The genome of the clonal raider ant Cerapachys biroi.</title>
        <authorList>
            <person name="Oxley P.R."/>
            <person name="Ji L."/>
            <person name="Fetter-Pruneda I."/>
            <person name="McKenzie S.K."/>
            <person name="Li C."/>
            <person name="Hu H."/>
            <person name="Zhang G."/>
            <person name="Kronauer D.J."/>
        </authorList>
    </citation>
    <scope>NUCLEOTIDE SEQUENCE [LARGE SCALE GENOMIC DNA]</scope>
</reference>
<dbReference type="OrthoDB" id="10265800at2759"/>
<organism evidence="1 2">
    <name type="scientific">Ooceraea biroi</name>
    <name type="common">Clonal raider ant</name>
    <name type="synonym">Cerapachys biroi</name>
    <dbReference type="NCBI Taxonomy" id="2015173"/>
    <lineage>
        <taxon>Eukaryota</taxon>
        <taxon>Metazoa</taxon>
        <taxon>Ecdysozoa</taxon>
        <taxon>Arthropoda</taxon>
        <taxon>Hexapoda</taxon>
        <taxon>Insecta</taxon>
        <taxon>Pterygota</taxon>
        <taxon>Neoptera</taxon>
        <taxon>Endopterygota</taxon>
        <taxon>Hymenoptera</taxon>
        <taxon>Apocrita</taxon>
        <taxon>Aculeata</taxon>
        <taxon>Formicoidea</taxon>
        <taxon>Formicidae</taxon>
        <taxon>Dorylinae</taxon>
        <taxon>Ooceraea</taxon>
    </lineage>
</organism>
<dbReference type="InterPro" id="IPR038885">
    <property type="entry name" value="PLB1"/>
</dbReference>
<dbReference type="AlphaFoldDB" id="A0A026W8R3"/>
<accession>A0A026W8R3</accession>
<evidence type="ECO:0000313" key="1">
    <source>
        <dbReference type="EMBL" id="EZA52368.1"/>
    </source>
</evidence>
<sequence length="180" mass="20665">MNCKKFHNTDARAGSKKSQSVGAHISKNNVKVVAVLLYPAVFMRDDIVPEQHSRYAYCSGFITRNSELGFECFRWQEIDMEIATYPEFQRDDFVVVAQPVLMDLTIPLKSNGKVDLTYLSADCFHISQKLNAWYASFLWESLFQPVGAKMTKLTDNPPSEKFYCPTEKRPYLATMLNSRK</sequence>
<dbReference type="Proteomes" id="UP000053097">
    <property type="component" value="Unassembled WGS sequence"/>
</dbReference>
<protein>
    <submittedName>
        <fullName evidence="1">Phospholipase B1, membrane-associated</fullName>
    </submittedName>
</protein>
<keyword evidence="2" id="KW-1185">Reference proteome</keyword>
<dbReference type="GO" id="GO:0006644">
    <property type="term" value="P:phospholipid metabolic process"/>
    <property type="evidence" value="ECO:0007669"/>
    <property type="project" value="TreeGrafter"/>
</dbReference>